<gene>
    <name evidence="4" type="ORF">ENM28_01950</name>
</gene>
<dbReference type="Gene3D" id="3.40.1190.20">
    <property type="match status" value="1"/>
</dbReference>
<dbReference type="EMBL" id="DRXE01000074">
    <property type="protein sequence ID" value="HHM67483.1"/>
    <property type="molecule type" value="Genomic_DNA"/>
</dbReference>
<keyword evidence="2 4" id="KW-0418">Kinase</keyword>
<dbReference type="InterPro" id="IPR052562">
    <property type="entry name" value="Ketohexokinase-related"/>
</dbReference>
<dbReference type="PANTHER" id="PTHR42774:SF3">
    <property type="entry name" value="KETOHEXOKINASE"/>
    <property type="match status" value="1"/>
</dbReference>
<evidence type="ECO:0000256" key="1">
    <source>
        <dbReference type="ARBA" id="ARBA00022679"/>
    </source>
</evidence>
<dbReference type="Pfam" id="PF00294">
    <property type="entry name" value="PfkB"/>
    <property type="match status" value="1"/>
</dbReference>
<dbReference type="SUPFAM" id="SSF53613">
    <property type="entry name" value="Ribokinase-like"/>
    <property type="match status" value="1"/>
</dbReference>
<feature type="domain" description="Carbohydrate kinase PfkB" evidence="3">
    <location>
        <begin position="5"/>
        <end position="263"/>
    </location>
</feature>
<evidence type="ECO:0000313" key="4">
    <source>
        <dbReference type="EMBL" id="HHM67483.1"/>
    </source>
</evidence>
<dbReference type="AlphaFoldDB" id="A0A7C5RE18"/>
<dbReference type="PROSITE" id="PS00584">
    <property type="entry name" value="PFKB_KINASES_2"/>
    <property type="match status" value="1"/>
</dbReference>
<dbReference type="InterPro" id="IPR029056">
    <property type="entry name" value="Ribokinase-like"/>
</dbReference>
<proteinExistence type="predicted"/>
<dbReference type="PANTHER" id="PTHR42774">
    <property type="entry name" value="PHOSPHOTRANSFERASE SYSTEM TRANSPORT PROTEIN"/>
    <property type="match status" value="1"/>
</dbReference>
<dbReference type="InterPro" id="IPR011611">
    <property type="entry name" value="PfkB_dom"/>
</dbReference>
<evidence type="ECO:0000256" key="2">
    <source>
        <dbReference type="ARBA" id="ARBA00022777"/>
    </source>
</evidence>
<organism evidence="4">
    <name type="scientific">Thermus caliditerrae</name>
    <dbReference type="NCBI Taxonomy" id="1330700"/>
    <lineage>
        <taxon>Bacteria</taxon>
        <taxon>Thermotogati</taxon>
        <taxon>Deinococcota</taxon>
        <taxon>Deinococci</taxon>
        <taxon>Thermales</taxon>
        <taxon>Thermaceae</taxon>
        <taxon>Thermus</taxon>
    </lineage>
</organism>
<keyword evidence="1" id="KW-0808">Transferase</keyword>
<reference evidence="4" key="1">
    <citation type="journal article" date="2020" name="mSystems">
        <title>Genome- and Community-Level Interaction Insights into Carbon Utilization and Element Cycling Functions of Hydrothermarchaeota in Hydrothermal Sediment.</title>
        <authorList>
            <person name="Zhou Z."/>
            <person name="Liu Y."/>
            <person name="Xu W."/>
            <person name="Pan J."/>
            <person name="Luo Z.H."/>
            <person name="Li M."/>
        </authorList>
    </citation>
    <scope>NUCLEOTIDE SEQUENCE [LARGE SCALE GENOMIC DNA]</scope>
    <source>
        <strain evidence="4">SpSt-1071</strain>
    </source>
</reference>
<evidence type="ECO:0000259" key="3">
    <source>
        <dbReference type="Pfam" id="PF00294"/>
    </source>
</evidence>
<dbReference type="GO" id="GO:0016301">
    <property type="term" value="F:kinase activity"/>
    <property type="evidence" value="ECO:0007669"/>
    <property type="project" value="UniProtKB-KW"/>
</dbReference>
<name>A0A7C5RE18_9DEIN</name>
<sequence>MGCILAVGWACLDYRFYLESWPPTPGRNPARRFREALGGPAAVACRTVVRLGGQARLLSRRGDDPLGHRLAALVASEGIVARWTLGEKTPISGVLVAPDGERYIFPYRGGLPPNPPESWQSLLNGARAILADLRWPEGALAVLQEAHRLGIPRVLDLDHLDPTAWELASWSSHIVASAEVLEALGGIEGLAASFPKQFVAGTRGAKGVVWPGGSLAALPVTPLDTTGAGDAFHGAFTYALALGWAEEGALRLANVVAGLQAAKGEPPTWEEVGLWI</sequence>
<accession>A0A7C5RE18</accession>
<protein>
    <submittedName>
        <fullName evidence="4">Carbohydrate kinase</fullName>
    </submittedName>
</protein>
<dbReference type="InterPro" id="IPR002173">
    <property type="entry name" value="Carboh/pur_kinase_PfkB_CS"/>
</dbReference>
<comment type="caution">
    <text evidence="4">The sequence shown here is derived from an EMBL/GenBank/DDBJ whole genome shotgun (WGS) entry which is preliminary data.</text>
</comment>